<reference evidence="6" key="1">
    <citation type="submission" date="2021-02" db="EMBL/GenBank/DDBJ databases">
        <authorList>
            <person name="Nowell W R."/>
        </authorList>
    </citation>
    <scope>NUCLEOTIDE SEQUENCE</scope>
</reference>
<dbReference type="PANTHER" id="PTHR33337">
    <property type="entry name" value="GFA DOMAIN-CONTAINING PROTEIN"/>
    <property type="match status" value="1"/>
</dbReference>
<name>A0A815GNR2_9BILA</name>
<comment type="similarity">
    <text evidence="1">Belongs to the Gfa family.</text>
</comment>
<dbReference type="Gene3D" id="3.90.1590.10">
    <property type="entry name" value="glutathione-dependent formaldehyde- activating enzyme (gfa)"/>
    <property type="match status" value="1"/>
</dbReference>
<evidence type="ECO:0000256" key="1">
    <source>
        <dbReference type="ARBA" id="ARBA00005495"/>
    </source>
</evidence>
<evidence type="ECO:0000256" key="4">
    <source>
        <dbReference type="ARBA" id="ARBA00023239"/>
    </source>
</evidence>
<keyword evidence="2" id="KW-0479">Metal-binding</keyword>
<sequence>MTSSTVTSKCLCGQISVSVPQAALNRTECVGLCYCKNCKQSGGCLASYNLYVPEKDVTIDGQPKIYEDKDTDSGTKIQRAFCGNCGSPIYGKNPGFVGLMAVRLGMFDELPKPGMALYCKRRPDWVKSVDGMQENEIMPTMTEDFKVWLRTIGVSI</sequence>
<evidence type="ECO:0000256" key="3">
    <source>
        <dbReference type="ARBA" id="ARBA00022833"/>
    </source>
</evidence>
<dbReference type="SUPFAM" id="SSF51316">
    <property type="entry name" value="Mss4-like"/>
    <property type="match status" value="1"/>
</dbReference>
<comment type="caution">
    <text evidence="6">The sequence shown here is derived from an EMBL/GenBank/DDBJ whole genome shotgun (WGS) entry which is preliminary data.</text>
</comment>
<dbReference type="InterPro" id="IPR006913">
    <property type="entry name" value="CENP-V/GFA"/>
</dbReference>
<dbReference type="GO" id="GO:0046872">
    <property type="term" value="F:metal ion binding"/>
    <property type="evidence" value="ECO:0007669"/>
    <property type="project" value="UniProtKB-KW"/>
</dbReference>
<evidence type="ECO:0000313" key="7">
    <source>
        <dbReference type="Proteomes" id="UP000663845"/>
    </source>
</evidence>
<evidence type="ECO:0000259" key="5">
    <source>
        <dbReference type="PROSITE" id="PS51891"/>
    </source>
</evidence>
<keyword evidence="4" id="KW-0456">Lyase</keyword>
<dbReference type="AlphaFoldDB" id="A0A815GNR2"/>
<dbReference type="Proteomes" id="UP000663845">
    <property type="component" value="Unassembled WGS sequence"/>
</dbReference>
<accession>A0A815GNR2</accession>
<dbReference type="PANTHER" id="PTHR33337:SF40">
    <property type="entry name" value="CENP-V_GFA DOMAIN-CONTAINING PROTEIN-RELATED"/>
    <property type="match status" value="1"/>
</dbReference>
<evidence type="ECO:0000313" key="6">
    <source>
        <dbReference type="EMBL" id="CAF1342624.1"/>
    </source>
</evidence>
<organism evidence="6 7">
    <name type="scientific">Adineta steineri</name>
    <dbReference type="NCBI Taxonomy" id="433720"/>
    <lineage>
        <taxon>Eukaryota</taxon>
        <taxon>Metazoa</taxon>
        <taxon>Spiralia</taxon>
        <taxon>Gnathifera</taxon>
        <taxon>Rotifera</taxon>
        <taxon>Eurotatoria</taxon>
        <taxon>Bdelloidea</taxon>
        <taxon>Adinetida</taxon>
        <taxon>Adinetidae</taxon>
        <taxon>Adineta</taxon>
    </lineage>
</organism>
<gene>
    <name evidence="6" type="ORF">JYZ213_LOCUS34584</name>
</gene>
<dbReference type="GO" id="GO:0016846">
    <property type="term" value="F:carbon-sulfur lyase activity"/>
    <property type="evidence" value="ECO:0007669"/>
    <property type="project" value="InterPro"/>
</dbReference>
<dbReference type="EMBL" id="CAJNOG010000716">
    <property type="protein sequence ID" value="CAF1342624.1"/>
    <property type="molecule type" value="Genomic_DNA"/>
</dbReference>
<feature type="domain" description="CENP-V/GFA" evidence="5">
    <location>
        <begin position="6"/>
        <end position="130"/>
    </location>
</feature>
<keyword evidence="3" id="KW-0862">Zinc</keyword>
<dbReference type="Pfam" id="PF04828">
    <property type="entry name" value="GFA"/>
    <property type="match status" value="1"/>
</dbReference>
<dbReference type="PROSITE" id="PS51891">
    <property type="entry name" value="CENP_V_GFA"/>
    <property type="match status" value="1"/>
</dbReference>
<protein>
    <recommendedName>
        <fullName evidence="5">CENP-V/GFA domain-containing protein</fullName>
    </recommendedName>
</protein>
<dbReference type="InterPro" id="IPR011057">
    <property type="entry name" value="Mss4-like_sf"/>
</dbReference>
<evidence type="ECO:0000256" key="2">
    <source>
        <dbReference type="ARBA" id="ARBA00022723"/>
    </source>
</evidence>
<proteinExistence type="inferred from homology"/>